<proteinExistence type="predicted"/>
<reference evidence="2" key="1">
    <citation type="submission" date="2014-11" db="EMBL/GenBank/DDBJ databases">
        <authorList>
            <person name="Amaro Gonzalez C."/>
        </authorList>
    </citation>
    <scope>NUCLEOTIDE SEQUENCE</scope>
</reference>
<accession>A0A0E9S9N9</accession>
<protein>
    <submittedName>
        <fullName evidence="2">Uncharacterized protein</fullName>
    </submittedName>
</protein>
<keyword evidence="1" id="KW-0812">Transmembrane</keyword>
<evidence type="ECO:0000313" key="2">
    <source>
        <dbReference type="EMBL" id="JAH37991.1"/>
    </source>
</evidence>
<name>A0A0E9S9N9_ANGAN</name>
<reference evidence="2" key="2">
    <citation type="journal article" date="2015" name="Fish Shellfish Immunol.">
        <title>Early steps in the European eel (Anguilla anguilla)-Vibrio vulnificus interaction in the gills: Role of the RtxA13 toxin.</title>
        <authorList>
            <person name="Callol A."/>
            <person name="Pajuelo D."/>
            <person name="Ebbesson L."/>
            <person name="Teles M."/>
            <person name="MacKenzie S."/>
            <person name="Amaro C."/>
        </authorList>
    </citation>
    <scope>NUCLEOTIDE SEQUENCE</scope>
</reference>
<dbReference type="AlphaFoldDB" id="A0A0E9S9N9"/>
<evidence type="ECO:0000256" key="1">
    <source>
        <dbReference type="SAM" id="Phobius"/>
    </source>
</evidence>
<dbReference type="PROSITE" id="PS51257">
    <property type="entry name" value="PROKAR_LIPOPROTEIN"/>
    <property type="match status" value="1"/>
</dbReference>
<organism evidence="2">
    <name type="scientific">Anguilla anguilla</name>
    <name type="common">European freshwater eel</name>
    <name type="synonym">Muraena anguilla</name>
    <dbReference type="NCBI Taxonomy" id="7936"/>
    <lineage>
        <taxon>Eukaryota</taxon>
        <taxon>Metazoa</taxon>
        <taxon>Chordata</taxon>
        <taxon>Craniata</taxon>
        <taxon>Vertebrata</taxon>
        <taxon>Euteleostomi</taxon>
        <taxon>Actinopterygii</taxon>
        <taxon>Neopterygii</taxon>
        <taxon>Teleostei</taxon>
        <taxon>Anguilliformes</taxon>
        <taxon>Anguillidae</taxon>
        <taxon>Anguilla</taxon>
    </lineage>
</organism>
<keyword evidence="1" id="KW-0472">Membrane</keyword>
<dbReference type="EMBL" id="GBXM01070586">
    <property type="protein sequence ID" value="JAH37991.1"/>
    <property type="molecule type" value="Transcribed_RNA"/>
</dbReference>
<sequence length="42" mass="5104">MDRPGRQLNLPQSYLVYFFCLFYLTISCSFLLLIFCYLKLLF</sequence>
<keyword evidence="1" id="KW-1133">Transmembrane helix</keyword>
<feature type="transmembrane region" description="Helical" evidence="1">
    <location>
        <begin position="14"/>
        <end position="38"/>
    </location>
</feature>